<evidence type="ECO:0000313" key="3">
    <source>
        <dbReference type="Proteomes" id="UP001500880"/>
    </source>
</evidence>
<dbReference type="PANTHER" id="PTHR22617:SF23">
    <property type="entry name" value="CHEMOTAXIS PROTEIN CHEW"/>
    <property type="match status" value="1"/>
</dbReference>
<dbReference type="InterPro" id="IPR036061">
    <property type="entry name" value="CheW-like_dom_sf"/>
</dbReference>
<reference evidence="3" key="1">
    <citation type="journal article" date="2019" name="Int. J. Syst. Evol. Microbiol.">
        <title>The Global Catalogue of Microorganisms (GCM) 10K type strain sequencing project: providing services to taxonomists for standard genome sequencing and annotation.</title>
        <authorList>
            <consortium name="The Broad Institute Genomics Platform"/>
            <consortium name="The Broad Institute Genome Sequencing Center for Infectious Disease"/>
            <person name="Wu L."/>
            <person name="Ma J."/>
        </authorList>
    </citation>
    <scope>NUCLEOTIDE SEQUENCE [LARGE SCALE GENOMIC DNA]</scope>
    <source>
        <strain evidence="3">JCM 12389</strain>
    </source>
</reference>
<dbReference type="CDD" id="cd00732">
    <property type="entry name" value="CheW"/>
    <property type="match status" value="1"/>
</dbReference>
<evidence type="ECO:0000313" key="2">
    <source>
        <dbReference type="EMBL" id="GAA0493193.1"/>
    </source>
</evidence>
<dbReference type="Pfam" id="PF01584">
    <property type="entry name" value="CheW"/>
    <property type="match status" value="1"/>
</dbReference>
<comment type="caution">
    <text evidence="2">The sequence shown here is derived from an EMBL/GenBank/DDBJ whole genome shotgun (WGS) entry which is preliminary data.</text>
</comment>
<name>A0ABP3L4G4_9BACI</name>
<dbReference type="Proteomes" id="UP001500880">
    <property type="component" value="Unassembled WGS sequence"/>
</dbReference>
<feature type="domain" description="CheW-like" evidence="1">
    <location>
        <begin position="4"/>
        <end position="144"/>
    </location>
</feature>
<dbReference type="EMBL" id="BAAADO010000003">
    <property type="protein sequence ID" value="GAA0493193.1"/>
    <property type="molecule type" value="Genomic_DNA"/>
</dbReference>
<dbReference type="InterPro" id="IPR039315">
    <property type="entry name" value="CheW"/>
</dbReference>
<keyword evidence="3" id="KW-1185">Reference proteome</keyword>
<dbReference type="Gene3D" id="2.40.50.180">
    <property type="entry name" value="CheA-289, Domain 4"/>
    <property type="match status" value="1"/>
</dbReference>
<evidence type="ECO:0000259" key="1">
    <source>
        <dbReference type="PROSITE" id="PS50851"/>
    </source>
</evidence>
<proteinExistence type="predicted"/>
<dbReference type="RefSeq" id="WP_044160493.1">
    <property type="nucleotide sequence ID" value="NZ_BAAADO010000003.1"/>
</dbReference>
<gene>
    <name evidence="2" type="ORF">GCM10008986_19570</name>
</gene>
<dbReference type="PANTHER" id="PTHR22617">
    <property type="entry name" value="CHEMOTAXIS SENSOR HISTIDINE KINASE-RELATED"/>
    <property type="match status" value="1"/>
</dbReference>
<protein>
    <submittedName>
        <fullName evidence="2">Chemotaxis protein CheW</fullName>
    </submittedName>
</protein>
<dbReference type="InterPro" id="IPR002545">
    <property type="entry name" value="CheW-lke_dom"/>
</dbReference>
<accession>A0ABP3L4G4</accession>
<dbReference type="SMART" id="SM00260">
    <property type="entry name" value="CheW"/>
    <property type="match status" value="1"/>
</dbReference>
<dbReference type="SUPFAM" id="SSF50341">
    <property type="entry name" value="CheW-like"/>
    <property type="match status" value="1"/>
</dbReference>
<organism evidence="2 3">
    <name type="scientific">Salinibacillus aidingensis</name>
    <dbReference type="NCBI Taxonomy" id="237684"/>
    <lineage>
        <taxon>Bacteria</taxon>
        <taxon>Bacillati</taxon>
        <taxon>Bacillota</taxon>
        <taxon>Bacilli</taxon>
        <taxon>Bacillales</taxon>
        <taxon>Bacillaceae</taxon>
        <taxon>Salinibacillus</taxon>
    </lineage>
</organism>
<dbReference type="Gene3D" id="2.30.30.40">
    <property type="entry name" value="SH3 Domains"/>
    <property type="match status" value="1"/>
</dbReference>
<sequence length="154" mass="17124">MNEPSKVIVFQLNEEQYGVDIQQVLSIEKLTEITKVPKTSDFIKGIINIRGEITPIIDLKDRLQIGETEYTNDTRVLIVQLKDIQVGLIVDTASDVIDISDASIDPPPKVIGGVSDNFIIGVAKLTERLLILLDLEHVLNLDEMNEIKSVTDEA</sequence>
<dbReference type="PROSITE" id="PS50851">
    <property type="entry name" value="CHEW"/>
    <property type="match status" value="1"/>
</dbReference>